<accession>A0ABQ8UXG7</accession>
<organism evidence="2 3">
    <name type="scientific">Paratrimastix pyriformis</name>
    <dbReference type="NCBI Taxonomy" id="342808"/>
    <lineage>
        <taxon>Eukaryota</taxon>
        <taxon>Metamonada</taxon>
        <taxon>Preaxostyla</taxon>
        <taxon>Paratrimastigidae</taxon>
        <taxon>Paratrimastix</taxon>
    </lineage>
</organism>
<evidence type="ECO:0000256" key="1">
    <source>
        <dbReference type="SAM" id="MobiDB-lite"/>
    </source>
</evidence>
<feature type="region of interest" description="Disordered" evidence="1">
    <location>
        <begin position="1"/>
        <end position="47"/>
    </location>
</feature>
<dbReference type="EMBL" id="JAPMOS010000001">
    <property type="protein sequence ID" value="KAJ4463143.1"/>
    <property type="molecule type" value="Genomic_DNA"/>
</dbReference>
<proteinExistence type="predicted"/>
<evidence type="ECO:0000313" key="3">
    <source>
        <dbReference type="Proteomes" id="UP001141327"/>
    </source>
</evidence>
<protein>
    <submittedName>
        <fullName evidence="2">Uncharacterized protein</fullName>
    </submittedName>
</protein>
<feature type="compositionally biased region" description="Pro residues" evidence="1">
    <location>
        <begin position="27"/>
        <end position="47"/>
    </location>
</feature>
<dbReference type="Proteomes" id="UP001141327">
    <property type="component" value="Unassembled WGS sequence"/>
</dbReference>
<keyword evidence="3" id="KW-1185">Reference proteome</keyword>
<sequence length="469" mass="50096">MAADPNMAPDGGPARVPSDVGGGPNGGVPPPPGLVPTPAGTPPPGGYSPLYPPPGMMGGFMGGYTMGPGPYGFGMYGPAPPGMFYPGPQPHPVRRLTFEGPTRLCPWTSLHAAAAPVGTSGLRCSSVPALRRDAPVTWLAAPSMLPPRGHQRPPACLPCHHGRGWQQQRARHPLAGASPEFGPGPLLPPTRRRSTGIVANVGVDGDMRKFILLCLFALFLGVVSAWDEHNVHIAWATSERGGLSSPDIDFVAPGNLLGYLETFSNQISKIAPQFLSMFAMSSFRIILGADIPATEQIPLIESIFWNQSSAWFACPLLAFTTEPKTLEKFSLLFPQVIAAPAGNGTQDLITAWTEDETLEKSYLAVKQRCSICGAPHPEWRAFSGPGSRYPRAIGSECLQHLRHGTHQCKPSQDESGYECILQCQDESDRYCDDPDTVVTIGGIPVEAATARFGGIIVQRTDWPPKDAVI</sequence>
<evidence type="ECO:0000313" key="2">
    <source>
        <dbReference type="EMBL" id="KAJ4463143.1"/>
    </source>
</evidence>
<name>A0ABQ8UXG7_9EUKA</name>
<gene>
    <name evidence="2" type="ORF">PAPYR_419</name>
</gene>
<reference evidence="2" key="1">
    <citation type="journal article" date="2022" name="bioRxiv">
        <title>Genomics of Preaxostyla Flagellates Illuminates Evolutionary Transitions and the Path Towards Mitochondrial Loss.</title>
        <authorList>
            <person name="Novak L.V.F."/>
            <person name="Treitli S.C."/>
            <person name="Pyrih J."/>
            <person name="Halakuc P."/>
            <person name="Pipaliya S.V."/>
            <person name="Vacek V."/>
            <person name="Brzon O."/>
            <person name="Soukal P."/>
            <person name="Eme L."/>
            <person name="Dacks J.B."/>
            <person name="Karnkowska A."/>
            <person name="Elias M."/>
            <person name="Hampl V."/>
        </authorList>
    </citation>
    <scope>NUCLEOTIDE SEQUENCE</scope>
    <source>
        <strain evidence="2">RCP-MX</strain>
    </source>
</reference>
<comment type="caution">
    <text evidence="2">The sequence shown here is derived from an EMBL/GenBank/DDBJ whole genome shotgun (WGS) entry which is preliminary data.</text>
</comment>